<evidence type="ECO:0000256" key="1">
    <source>
        <dbReference type="SAM" id="MobiDB-lite"/>
    </source>
</evidence>
<comment type="caution">
    <text evidence="2">The sequence shown here is derived from an EMBL/GenBank/DDBJ whole genome shotgun (WGS) entry which is preliminary data.</text>
</comment>
<evidence type="ECO:0000313" key="2">
    <source>
        <dbReference type="EMBL" id="SAK91387.1"/>
    </source>
</evidence>
<protein>
    <submittedName>
        <fullName evidence="2">Uncharacterized protein</fullName>
    </submittedName>
</protein>
<dbReference type="Proteomes" id="UP000054978">
    <property type="component" value="Unassembled WGS sequence"/>
</dbReference>
<proteinExistence type="predicted"/>
<name>A0A158DC53_9BURK</name>
<reference evidence="2" key="1">
    <citation type="submission" date="2016-01" db="EMBL/GenBank/DDBJ databases">
        <authorList>
            <person name="Peeters C."/>
        </authorList>
    </citation>
    <scope>NUCLEOTIDE SEQUENCE [LARGE SCALE GENOMIC DNA]</scope>
    <source>
        <strain evidence="2">LMG 29326</strain>
    </source>
</reference>
<evidence type="ECO:0000313" key="3">
    <source>
        <dbReference type="Proteomes" id="UP000054978"/>
    </source>
</evidence>
<accession>A0A158DC53</accession>
<gene>
    <name evidence="2" type="ORF">AWB83_05210</name>
</gene>
<feature type="region of interest" description="Disordered" evidence="1">
    <location>
        <begin position="1"/>
        <end position="34"/>
    </location>
</feature>
<dbReference type="EMBL" id="FCOB02000028">
    <property type="protein sequence ID" value="SAK91387.1"/>
    <property type="molecule type" value="Genomic_DNA"/>
</dbReference>
<feature type="compositionally biased region" description="Basic and acidic residues" evidence="1">
    <location>
        <begin position="23"/>
        <end position="34"/>
    </location>
</feature>
<dbReference type="AlphaFoldDB" id="A0A158DC53"/>
<sequence length="34" mass="3670">MPESETPSTDPNAAAEVKPPAMLERREAGSRGMR</sequence>
<organism evidence="2 3">
    <name type="scientific">Caballeronia ptereochthonis</name>
    <dbReference type="NCBI Taxonomy" id="1777144"/>
    <lineage>
        <taxon>Bacteria</taxon>
        <taxon>Pseudomonadati</taxon>
        <taxon>Pseudomonadota</taxon>
        <taxon>Betaproteobacteria</taxon>
        <taxon>Burkholderiales</taxon>
        <taxon>Burkholderiaceae</taxon>
        <taxon>Caballeronia</taxon>
    </lineage>
</organism>
<feature type="compositionally biased region" description="Polar residues" evidence="1">
    <location>
        <begin position="1"/>
        <end position="11"/>
    </location>
</feature>
<keyword evidence="3" id="KW-1185">Reference proteome</keyword>